<dbReference type="PANTHER" id="PTHR35004:SF7">
    <property type="entry name" value="INTEGRASE PROTEIN"/>
    <property type="match status" value="1"/>
</dbReference>
<geneLocation type="plasmid" evidence="3">
    <name>parsfin2</name>
</geneLocation>
<dbReference type="EMBL" id="CP123524">
    <property type="protein sequence ID" value="WGM08069.1"/>
    <property type="molecule type" value="Genomic_DNA"/>
</dbReference>
<geneLocation type="plasmid" evidence="1">
    <name>pArsFIN2</name>
</geneLocation>
<name>A0A4P7L9L0_9GAMM</name>
<dbReference type="Proteomes" id="UP000295134">
    <property type="component" value="Plasmid pArsFIN2"/>
</dbReference>
<dbReference type="RefSeq" id="WP_210409126.1">
    <property type="nucleotide sequence ID" value="NZ_CP038614.1"/>
</dbReference>
<reference evidence="2" key="2">
    <citation type="submission" date="2023-04" db="EMBL/GenBank/DDBJ databases">
        <title>Genome dynamics across the evolutionary transition to endosymbiosis.</title>
        <authorList>
            <person name="Siozios S."/>
            <person name="Nadal-Jimenez P."/>
            <person name="Azagi T."/>
            <person name="Sprong H."/>
            <person name="Frost C.L."/>
            <person name="Parratt S.R."/>
            <person name="Taylor G."/>
            <person name="Brettell L."/>
            <person name="Lew K.C."/>
            <person name="Croft L."/>
            <person name="King K.C."/>
            <person name="Brockhurst M.A."/>
            <person name="Hypsa V."/>
            <person name="Novakova E."/>
            <person name="Darby A.C."/>
            <person name="Hurst G.D.D."/>
        </authorList>
    </citation>
    <scope>NUCLEOTIDE SEQUENCE</scope>
    <source>
        <strain evidence="2">ANv_CAN</strain>
        <plasmid evidence="2">paNv_CAN1</plasmid>
    </source>
</reference>
<gene>
    <name evidence="1" type="ORF">ArsFIN_44330</name>
    <name evidence="2" type="ORF">QE258_21255</name>
</gene>
<dbReference type="GeneID" id="96879211"/>
<dbReference type="KEGG" id="ans:ArsFIN_44330"/>
<evidence type="ECO:0000313" key="1">
    <source>
        <dbReference type="EMBL" id="QBY45822.1"/>
    </source>
</evidence>
<keyword evidence="1" id="KW-0614">Plasmid</keyword>
<evidence type="ECO:0000313" key="4">
    <source>
        <dbReference type="Proteomes" id="UP001177592"/>
    </source>
</evidence>
<dbReference type="Proteomes" id="UP001177592">
    <property type="component" value="Plasmid paNv_CAN1"/>
</dbReference>
<proteinExistence type="predicted"/>
<dbReference type="AlphaFoldDB" id="A0A4P7L9L0"/>
<accession>A0A4P7L9L0</accession>
<evidence type="ECO:0000313" key="3">
    <source>
        <dbReference type="Proteomes" id="UP000295134"/>
    </source>
</evidence>
<dbReference type="PANTHER" id="PTHR35004">
    <property type="entry name" value="TRANSPOSASE RV3428C-RELATED"/>
    <property type="match status" value="1"/>
</dbReference>
<sequence length="153" mass="17434">MREVNAIGASTTTLPSSFAALGITGAGYFETDKGLAWLYERVSIVRKYINKTSGDCIKHWRTVRFTGDDEARTEQLNDVFFDNERAESWQQGLREAFDYFGGVPQEVLCDNAKSLIIERDAYAEGEHKLHVEMLQMSKDYGFKLKACKPYRAM</sequence>
<reference evidence="1 3" key="1">
    <citation type="submission" date="2019-03" db="EMBL/GenBank/DDBJ databases">
        <title>Long-read sequencing reveals hyperdense prophage content in a complex bacterial symbiont genome.</title>
        <authorList>
            <person name="Frost C.L."/>
            <person name="Siozios S."/>
            <person name="Nadal-Jimenez P."/>
            <person name="Brockhurst M.A."/>
            <person name="King K.C."/>
            <person name="Darby A.C."/>
            <person name="Hurst G.D.D."/>
        </authorList>
    </citation>
    <scope>NUCLEOTIDE SEQUENCE [LARGE SCALE GENOMIC DNA]</scope>
    <source>
        <strain evidence="1 3">FIN</strain>
        <plasmid evidence="3">parsfin2</plasmid>
        <plasmid evidence="1">pArsFIN2</plasmid>
    </source>
</reference>
<dbReference type="EMBL" id="CP038614">
    <property type="protein sequence ID" value="QBY45822.1"/>
    <property type="molecule type" value="Genomic_DNA"/>
</dbReference>
<evidence type="ECO:0000313" key="2">
    <source>
        <dbReference type="EMBL" id="WGM08069.1"/>
    </source>
</evidence>
<protein>
    <submittedName>
        <fullName evidence="1">Integrase core domain protein</fullName>
    </submittedName>
</protein>
<keyword evidence="4" id="KW-1185">Reference proteome</keyword>
<organism evidence="1 3">
    <name type="scientific">Arsenophonus nasoniae</name>
    <name type="common">son-killer infecting Nasonia vitripennis</name>
    <dbReference type="NCBI Taxonomy" id="638"/>
    <lineage>
        <taxon>Bacteria</taxon>
        <taxon>Pseudomonadati</taxon>
        <taxon>Pseudomonadota</taxon>
        <taxon>Gammaproteobacteria</taxon>
        <taxon>Enterobacterales</taxon>
        <taxon>Morganellaceae</taxon>
        <taxon>Arsenophonus</taxon>
    </lineage>
</organism>
<geneLocation type="plasmid" evidence="2 4">
    <name>paNv_CAN1</name>
</geneLocation>